<evidence type="ECO:0000313" key="8">
    <source>
        <dbReference type="Proteomes" id="UP000541444"/>
    </source>
</evidence>
<keyword evidence="2" id="KW-0547">Nucleotide-binding</keyword>
<dbReference type="GO" id="GO:0005524">
    <property type="term" value="F:ATP binding"/>
    <property type="evidence" value="ECO:0007669"/>
    <property type="project" value="UniProtKB-KW"/>
</dbReference>
<dbReference type="OrthoDB" id="5279713at2759"/>
<feature type="domain" description="NB-ARC" evidence="5">
    <location>
        <begin position="177"/>
        <end position="349"/>
    </location>
</feature>
<gene>
    <name evidence="7" type="ORF">GIB67_017077</name>
</gene>
<dbReference type="InterPro" id="IPR027417">
    <property type="entry name" value="P-loop_NTPase"/>
</dbReference>
<sequence>MADALVSTVVVQLMSFLVQELKQEVGLVAGARGEVKKLSATFKKIHVVLDDAEKQQIKDESVKIWIEELKDVAYDMENILDEWHMRILKSQVSEVKSAQVGKKKVCSCLLSPFNSFNKITLHHDIGHRMKEIRDRLDVIASEKDKYNFKLSNEIEVPEVRLGTSSVINVLEVCGREQERDIIVSKLVSEGSHQDNVPVVSIIGMGGLGKTTLAQLVFNDDKVISHFEKRVRVCVSDPFDVIKLAKTIVKHLGGSFTDDIEWESLHQLLRNSIKGKQLLIVLDDAWNEDLEKWKPLKDALNRGARGSRIVVTTRSERVALMMGSAHIQNLQLLSKDDSWSLFSSIAFTGRREDERNKLEKVGREITNKYGCLPLAIKTVGS</sequence>
<dbReference type="Pfam" id="PF00931">
    <property type="entry name" value="NB-ARC"/>
    <property type="match status" value="1"/>
</dbReference>
<evidence type="ECO:0000256" key="3">
    <source>
        <dbReference type="ARBA" id="ARBA00022821"/>
    </source>
</evidence>
<dbReference type="Gene3D" id="3.40.50.300">
    <property type="entry name" value="P-loop containing nucleotide triphosphate hydrolases"/>
    <property type="match status" value="1"/>
</dbReference>
<name>A0A7J7NCU4_9MAGN</name>
<dbReference type="Gene3D" id="1.20.5.4130">
    <property type="match status" value="1"/>
</dbReference>
<dbReference type="GO" id="GO:0006952">
    <property type="term" value="P:defense response"/>
    <property type="evidence" value="ECO:0007669"/>
    <property type="project" value="UniProtKB-KW"/>
</dbReference>
<dbReference type="GO" id="GO:0043531">
    <property type="term" value="F:ADP binding"/>
    <property type="evidence" value="ECO:0007669"/>
    <property type="project" value="InterPro"/>
</dbReference>
<evidence type="ECO:0000259" key="6">
    <source>
        <dbReference type="Pfam" id="PF18052"/>
    </source>
</evidence>
<reference evidence="7 8" key="1">
    <citation type="journal article" date="2020" name="IScience">
        <title>Genome Sequencing of the Endangered Kingdonia uniflora (Circaeasteraceae, Ranunculales) Reveals Potential Mechanisms of Evolutionary Specialization.</title>
        <authorList>
            <person name="Sun Y."/>
            <person name="Deng T."/>
            <person name="Zhang A."/>
            <person name="Moore M.J."/>
            <person name="Landis J.B."/>
            <person name="Lin N."/>
            <person name="Zhang H."/>
            <person name="Zhang X."/>
            <person name="Huang J."/>
            <person name="Zhang X."/>
            <person name="Sun H."/>
            <person name="Wang H."/>
        </authorList>
    </citation>
    <scope>NUCLEOTIDE SEQUENCE [LARGE SCALE GENOMIC DNA]</scope>
    <source>
        <strain evidence="7">TB1705</strain>
        <tissue evidence="7">Leaf</tissue>
    </source>
</reference>
<keyword evidence="4" id="KW-0067">ATP-binding</keyword>
<keyword evidence="3" id="KW-0611">Plant defense</keyword>
<dbReference type="InterPro" id="IPR002182">
    <property type="entry name" value="NB-ARC"/>
</dbReference>
<dbReference type="AlphaFoldDB" id="A0A7J7NCU4"/>
<dbReference type="InterPro" id="IPR041118">
    <property type="entry name" value="Rx_N"/>
</dbReference>
<dbReference type="EMBL" id="JACGCM010000882">
    <property type="protein sequence ID" value="KAF6164874.1"/>
    <property type="molecule type" value="Genomic_DNA"/>
</dbReference>
<dbReference type="SUPFAM" id="SSF52540">
    <property type="entry name" value="P-loop containing nucleoside triphosphate hydrolases"/>
    <property type="match status" value="1"/>
</dbReference>
<evidence type="ECO:0000259" key="5">
    <source>
        <dbReference type="Pfam" id="PF00931"/>
    </source>
</evidence>
<comment type="caution">
    <text evidence="7">The sequence shown here is derived from an EMBL/GenBank/DDBJ whole genome shotgun (WGS) entry which is preliminary data.</text>
</comment>
<feature type="domain" description="Disease resistance N-terminal" evidence="6">
    <location>
        <begin position="6"/>
        <end position="95"/>
    </location>
</feature>
<dbReference type="PANTHER" id="PTHR36766">
    <property type="entry name" value="PLANT BROAD-SPECTRUM MILDEW RESISTANCE PROTEIN RPW8"/>
    <property type="match status" value="1"/>
</dbReference>
<organism evidence="7 8">
    <name type="scientific">Kingdonia uniflora</name>
    <dbReference type="NCBI Taxonomy" id="39325"/>
    <lineage>
        <taxon>Eukaryota</taxon>
        <taxon>Viridiplantae</taxon>
        <taxon>Streptophyta</taxon>
        <taxon>Embryophyta</taxon>
        <taxon>Tracheophyta</taxon>
        <taxon>Spermatophyta</taxon>
        <taxon>Magnoliopsida</taxon>
        <taxon>Ranunculales</taxon>
        <taxon>Circaeasteraceae</taxon>
        <taxon>Kingdonia</taxon>
    </lineage>
</organism>
<evidence type="ECO:0000313" key="7">
    <source>
        <dbReference type="EMBL" id="KAF6164874.1"/>
    </source>
</evidence>
<dbReference type="Gene3D" id="1.10.8.430">
    <property type="entry name" value="Helical domain of apoptotic protease-activating factors"/>
    <property type="match status" value="1"/>
</dbReference>
<evidence type="ECO:0000256" key="2">
    <source>
        <dbReference type="ARBA" id="ARBA00022741"/>
    </source>
</evidence>
<evidence type="ECO:0000256" key="4">
    <source>
        <dbReference type="ARBA" id="ARBA00022840"/>
    </source>
</evidence>
<proteinExistence type="predicted"/>
<dbReference type="Pfam" id="PF18052">
    <property type="entry name" value="Rx_N"/>
    <property type="match status" value="1"/>
</dbReference>
<dbReference type="PRINTS" id="PR00364">
    <property type="entry name" value="DISEASERSIST"/>
</dbReference>
<dbReference type="PANTHER" id="PTHR36766:SF45">
    <property type="entry name" value="NB-ARC DOMAIN-CONTAINING PROTEIN"/>
    <property type="match status" value="1"/>
</dbReference>
<accession>A0A7J7NCU4</accession>
<evidence type="ECO:0000256" key="1">
    <source>
        <dbReference type="ARBA" id="ARBA00022737"/>
    </source>
</evidence>
<dbReference type="InterPro" id="IPR042197">
    <property type="entry name" value="Apaf_helical"/>
</dbReference>
<protein>
    <submittedName>
        <fullName evidence="7">Uncharacterized protein</fullName>
    </submittedName>
</protein>
<keyword evidence="1" id="KW-0677">Repeat</keyword>
<keyword evidence="8" id="KW-1185">Reference proteome</keyword>
<dbReference type="InterPro" id="IPR038005">
    <property type="entry name" value="RX-like_CC"/>
</dbReference>
<dbReference type="Proteomes" id="UP000541444">
    <property type="component" value="Unassembled WGS sequence"/>
</dbReference>
<dbReference type="CDD" id="cd14798">
    <property type="entry name" value="RX-CC_like"/>
    <property type="match status" value="1"/>
</dbReference>